<evidence type="ECO:0000313" key="2">
    <source>
        <dbReference type="Proteomes" id="UP001487740"/>
    </source>
</evidence>
<dbReference type="Proteomes" id="UP001487740">
    <property type="component" value="Unassembled WGS sequence"/>
</dbReference>
<evidence type="ECO:0000313" key="1">
    <source>
        <dbReference type="EMBL" id="KAK8395428.1"/>
    </source>
</evidence>
<sequence length="190" mass="21967">MYSNPANRLYLAFLQPVVSQVNRVNKMFESDNCNVNKLLVDLMSLYQSILLRLMMPRTFSTWKARPGVVEGESTEWRLPSLCQQVNNHLPLQAVDFELARSRVDSRVVDTIKKYGRDFLMQLLTELRARLPCNIHHLQSLDVLTPDTVLGVRKSRLQELTFLPRYSGDVGQLDEQWQTTCDCQLAQRGVR</sequence>
<reference evidence="1 2" key="1">
    <citation type="submission" date="2023-03" db="EMBL/GenBank/DDBJ databases">
        <title>High-quality genome of Scylla paramamosain provides insights in environmental adaptation.</title>
        <authorList>
            <person name="Zhang L."/>
        </authorList>
    </citation>
    <scope>NUCLEOTIDE SEQUENCE [LARGE SCALE GENOMIC DNA]</scope>
    <source>
        <strain evidence="1">LZ_2023a</strain>
        <tissue evidence="1">Muscle</tissue>
    </source>
</reference>
<organism evidence="1 2">
    <name type="scientific">Scylla paramamosain</name>
    <name type="common">Mud crab</name>
    <dbReference type="NCBI Taxonomy" id="85552"/>
    <lineage>
        <taxon>Eukaryota</taxon>
        <taxon>Metazoa</taxon>
        <taxon>Ecdysozoa</taxon>
        <taxon>Arthropoda</taxon>
        <taxon>Crustacea</taxon>
        <taxon>Multicrustacea</taxon>
        <taxon>Malacostraca</taxon>
        <taxon>Eumalacostraca</taxon>
        <taxon>Eucarida</taxon>
        <taxon>Decapoda</taxon>
        <taxon>Pleocyemata</taxon>
        <taxon>Brachyura</taxon>
        <taxon>Eubrachyura</taxon>
        <taxon>Portunoidea</taxon>
        <taxon>Portunidae</taxon>
        <taxon>Portuninae</taxon>
        <taxon>Scylla</taxon>
    </lineage>
</organism>
<keyword evidence="2" id="KW-1185">Reference proteome</keyword>
<gene>
    <name evidence="1" type="ORF">O3P69_006225</name>
</gene>
<proteinExistence type="predicted"/>
<name>A0AAW0U5U1_SCYPA</name>
<protein>
    <submittedName>
        <fullName evidence="1">Uncharacterized protein</fullName>
    </submittedName>
</protein>
<accession>A0AAW0U5U1</accession>
<dbReference type="EMBL" id="JARAKH010000018">
    <property type="protein sequence ID" value="KAK8395428.1"/>
    <property type="molecule type" value="Genomic_DNA"/>
</dbReference>
<dbReference type="AlphaFoldDB" id="A0AAW0U5U1"/>
<comment type="caution">
    <text evidence="1">The sequence shown here is derived from an EMBL/GenBank/DDBJ whole genome shotgun (WGS) entry which is preliminary data.</text>
</comment>